<dbReference type="SUPFAM" id="SSF53474">
    <property type="entry name" value="alpha/beta-Hydrolases"/>
    <property type="match status" value="1"/>
</dbReference>
<name>A0AAW5R6M3_9HYPH</name>
<evidence type="ECO:0000259" key="2">
    <source>
        <dbReference type="Pfam" id="PF20434"/>
    </source>
</evidence>
<dbReference type="EMBL" id="JALIDZ010000011">
    <property type="protein sequence ID" value="MCT8974284.1"/>
    <property type="molecule type" value="Genomic_DNA"/>
</dbReference>
<gene>
    <name evidence="3" type="ORF">MUB46_20650</name>
</gene>
<evidence type="ECO:0000313" key="3">
    <source>
        <dbReference type="EMBL" id="MCT8974284.1"/>
    </source>
</evidence>
<dbReference type="InterPro" id="IPR050300">
    <property type="entry name" value="GDXG_lipolytic_enzyme"/>
</dbReference>
<dbReference type="InterPro" id="IPR049492">
    <property type="entry name" value="BD-FAE-like_dom"/>
</dbReference>
<reference evidence="3 4" key="1">
    <citation type="submission" date="2022-04" db="EMBL/GenBank/DDBJ databases">
        <authorList>
            <person name="Ye Y.-Q."/>
            <person name="Du Z.-J."/>
        </authorList>
    </citation>
    <scope>NUCLEOTIDE SEQUENCE [LARGE SCALE GENOMIC DNA]</scope>
    <source>
        <strain evidence="3 4">A6E488</strain>
    </source>
</reference>
<dbReference type="InterPro" id="IPR029058">
    <property type="entry name" value="AB_hydrolase_fold"/>
</dbReference>
<keyword evidence="4" id="KW-1185">Reference proteome</keyword>
<dbReference type="Gene3D" id="3.40.50.1820">
    <property type="entry name" value="alpha/beta hydrolase"/>
    <property type="match status" value="1"/>
</dbReference>
<dbReference type="Pfam" id="PF20434">
    <property type="entry name" value="BD-FAE"/>
    <property type="match status" value="1"/>
</dbReference>
<organism evidence="3 4">
    <name type="scientific">Microbaculum marinisediminis</name>
    <dbReference type="NCBI Taxonomy" id="2931392"/>
    <lineage>
        <taxon>Bacteria</taxon>
        <taxon>Pseudomonadati</taxon>
        <taxon>Pseudomonadota</taxon>
        <taxon>Alphaproteobacteria</taxon>
        <taxon>Hyphomicrobiales</taxon>
        <taxon>Tepidamorphaceae</taxon>
        <taxon>Microbaculum</taxon>
    </lineage>
</organism>
<accession>A0AAW5R6M3</accession>
<dbReference type="PANTHER" id="PTHR48081:SF33">
    <property type="entry name" value="KYNURENINE FORMAMIDASE"/>
    <property type="match status" value="1"/>
</dbReference>
<proteinExistence type="predicted"/>
<evidence type="ECO:0000313" key="4">
    <source>
        <dbReference type="Proteomes" id="UP001320898"/>
    </source>
</evidence>
<dbReference type="Proteomes" id="UP001320898">
    <property type="component" value="Unassembled WGS sequence"/>
</dbReference>
<dbReference type="GO" id="GO:0004061">
    <property type="term" value="F:arylformamidase activity"/>
    <property type="evidence" value="ECO:0007669"/>
    <property type="project" value="TreeGrafter"/>
</dbReference>
<dbReference type="AlphaFoldDB" id="A0AAW5R6M3"/>
<dbReference type="RefSeq" id="WP_261617869.1">
    <property type="nucleotide sequence ID" value="NZ_JALIDZ010000011.1"/>
</dbReference>
<feature type="domain" description="BD-FAE-like" evidence="2">
    <location>
        <begin position="63"/>
        <end position="162"/>
    </location>
</feature>
<comment type="caution">
    <text evidence="3">The sequence shown here is derived from an EMBL/GenBank/DDBJ whole genome shotgun (WGS) entry which is preliminary data.</text>
</comment>
<keyword evidence="1 3" id="KW-0378">Hydrolase</keyword>
<sequence length="294" mass="32824">MQANEPIWSNLTPEEHEFQYNPQRAFPDFETARLTRQPANDAARADLEVSADIAYGDHPLRKLDIYPAAPSGTPAPVHIFLHGGYWRAQDKANYAFTAGILVPRGITTVIVNYELCPDSTLDGVVDSAIAATRWIFANIQDYGSDPNHITLSGHSAGAHLGAAIMAHDWPAADRDRLRGAVLTSGIYDPAPAMGTSVNQQLNLSRELALRHNVEARPAVLKPDLAIVVGGREPWQWVDQSFRYYRNRRMQEMEPALHVLPGRNHFDILDEYLDADSITVRTILQHCARNEETNR</sequence>
<evidence type="ECO:0000256" key="1">
    <source>
        <dbReference type="ARBA" id="ARBA00022801"/>
    </source>
</evidence>
<protein>
    <submittedName>
        <fullName evidence="3">Alpha/beta hydrolase</fullName>
    </submittedName>
</protein>
<dbReference type="PANTHER" id="PTHR48081">
    <property type="entry name" value="AB HYDROLASE SUPERFAMILY PROTEIN C4A8.06C"/>
    <property type="match status" value="1"/>
</dbReference>